<dbReference type="EMBL" id="AP014924">
    <property type="protein sequence ID" value="BAS27800.1"/>
    <property type="molecule type" value="Genomic_DNA"/>
</dbReference>
<reference evidence="4" key="2">
    <citation type="journal article" date="2016" name="Int. J. Syst. Evol. Microbiol.">
        <title>Complete genome sequence and cell structure of Limnochorda pilosa, a Gram-negative spore-former within the phylum Firmicutes.</title>
        <authorList>
            <person name="Watanabe M."/>
            <person name="Kojima H."/>
            <person name="Fukui M."/>
        </authorList>
    </citation>
    <scope>NUCLEOTIDE SEQUENCE [LARGE SCALE GENOMIC DNA]</scope>
    <source>
        <strain evidence="4">HC45</strain>
    </source>
</reference>
<dbReference type="STRING" id="1555112.LIP_1959"/>
<name>A0A0K2SL24_LIMPI</name>
<sequence length="55" mass="6158">MQPEDALRARRSEVPSTQVEPELAAPRGTLAILLVYMLVIIGLWGYTYVSLILRS</sequence>
<dbReference type="RefSeq" id="WP_158509608.1">
    <property type="nucleotide sequence ID" value="NZ_AP014924.1"/>
</dbReference>
<accession>A0A0K2SL24</accession>
<evidence type="ECO:0000313" key="4">
    <source>
        <dbReference type="Proteomes" id="UP000065807"/>
    </source>
</evidence>
<feature type="transmembrane region" description="Helical" evidence="2">
    <location>
        <begin position="30"/>
        <end position="53"/>
    </location>
</feature>
<keyword evidence="2" id="KW-0812">Transmembrane</keyword>
<keyword evidence="2" id="KW-0472">Membrane</keyword>
<dbReference type="AlphaFoldDB" id="A0A0K2SL24"/>
<evidence type="ECO:0008006" key="5">
    <source>
        <dbReference type="Google" id="ProtNLM"/>
    </source>
</evidence>
<evidence type="ECO:0000256" key="1">
    <source>
        <dbReference type="SAM" id="MobiDB-lite"/>
    </source>
</evidence>
<gene>
    <name evidence="3" type="ORF">LIP_1959</name>
</gene>
<feature type="compositionally biased region" description="Basic and acidic residues" evidence="1">
    <location>
        <begin position="1"/>
        <end position="13"/>
    </location>
</feature>
<reference evidence="4" key="1">
    <citation type="submission" date="2015-07" db="EMBL/GenBank/DDBJ databases">
        <title>Complete genome sequence and phylogenetic analysis of Limnochorda pilosa.</title>
        <authorList>
            <person name="Watanabe M."/>
            <person name="Kojima H."/>
            <person name="Fukui M."/>
        </authorList>
    </citation>
    <scope>NUCLEOTIDE SEQUENCE [LARGE SCALE GENOMIC DNA]</scope>
    <source>
        <strain evidence="4">HC45</strain>
    </source>
</reference>
<evidence type="ECO:0000256" key="2">
    <source>
        <dbReference type="SAM" id="Phobius"/>
    </source>
</evidence>
<protein>
    <recommendedName>
        <fullName evidence="5">Cytochrome c oxidase subunit 2A</fullName>
    </recommendedName>
</protein>
<organism evidence="3 4">
    <name type="scientific">Limnochorda pilosa</name>
    <dbReference type="NCBI Taxonomy" id="1555112"/>
    <lineage>
        <taxon>Bacteria</taxon>
        <taxon>Bacillati</taxon>
        <taxon>Bacillota</taxon>
        <taxon>Limnochordia</taxon>
        <taxon>Limnochordales</taxon>
        <taxon>Limnochordaceae</taxon>
        <taxon>Limnochorda</taxon>
    </lineage>
</organism>
<dbReference type="KEGG" id="lpil:LIP_1959"/>
<dbReference type="Proteomes" id="UP000065807">
    <property type="component" value="Chromosome"/>
</dbReference>
<keyword evidence="4" id="KW-1185">Reference proteome</keyword>
<evidence type="ECO:0000313" key="3">
    <source>
        <dbReference type="EMBL" id="BAS27800.1"/>
    </source>
</evidence>
<feature type="region of interest" description="Disordered" evidence="1">
    <location>
        <begin position="1"/>
        <end position="20"/>
    </location>
</feature>
<proteinExistence type="predicted"/>
<keyword evidence="2" id="KW-1133">Transmembrane helix</keyword>